<organism evidence="1 2">
    <name type="scientific">Aquimonas voraii</name>
    <dbReference type="NCBI Taxonomy" id="265719"/>
    <lineage>
        <taxon>Bacteria</taxon>
        <taxon>Pseudomonadati</taxon>
        <taxon>Pseudomonadota</taxon>
        <taxon>Gammaproteobacteria</taxon>
        <taxon>Lysobacterales</taxon>
        <taxon>Lysobacteraceae</taxon>
        <taxon>Aquimonas</taxon>
    </lineage>
</organism>
<sequence length="110" mass="12537">MPFEILPDDHLVDPKVQCDDCEAVCCRLTVVVMPDDVVPRHLTEHTPEGLEVMARDEDGWCVAVDRMQMCCSIYSQRPSICRSFTMGSGFCRAERLAYSKRYDDIPHALL</sequence>
<proteinExistence type="predicted"/>
<evidence type="ECO:0000313" key="1">
    <source>
        <dbReference type="EMBL" id="SDD17457.1"/>
    </source>
</evidence>
<dbReference type="EMBL" id="FNAG01000001">
    <property type="protein sequence ID" value="SDD17457.1"/>
    <property type="molecule type" value="Genomic_DNA"/>
</dbReference>
<dbReference type="Proteomes" id="UP000199603">
    <property type="component" value="Unassembled WGS sequence"/>
</dbReference>
<keyword evidence="2" id="KW-1185">Reference proteome</keyword>
<dbReference type="RefSeq" id="WP_245679935.1">
    <property type="nucleotide sequence ID" value="NZ_FNAG01000001.1"/>
</dbReference>
<gene>
    <name evidence="1" type="ORF">SAMN04488509_101564</name>
</gene>
<evidence type="ECO:0000313" key="2">
    <source>
        <dbReference type="Proteomes" id="UP000199603"/>
    </source>
</evidence>
<protein>
    <submittedName>
        <fullName evidence="1">Putative zinc-or iron-chelating domain-containing protein</fullName>
    </submittedName>
</protein>
<dbReference type="InterPro" id="IPR005358">
    <property type="entry name" value="Puta_zinc/iron-chelating_dom"/>
</dbReference>
<dbReference type="AlphaFoldDB" id="A0A1G6SMM2"/>
<reference evidence="1 2" key="1">
    <citation type="submission" date="2016-10" db="EMBL/GenBank/DDBJ databases">
        <authorList>
            <person name="de Groot N.N."/>
        </authorList>
    </citation>
    <scope>NUCLEOTIDE SEQUENCE [LARGE SCALE GENOMIC DNA]</scope>
    <source>
        <strain evidence="1 2">DSM 16957</strain>
    </source>
</reference>
<name>A0A1G6SMM2_9GAMM</name>
<dbReference type="Pfam" id="PF03692">
    <property type="entry name" value="CxxCxxCC"/>
    <property type="match status" value="1"/>
</dbReference>
<accession>A0A1G6SMM2</accession>
<dbReference type="STRING" id="265719.SAMN04488509_101564"/>